<keyword evidence="1" id="KW-0812">Transmembrane</keyword>
<keyword evidence="3" id="KW-1185">Reference proteome</keyword>
<reference evidence="2 3" key="1">
    <citation type="submission" date="2019-07" db="EMBL/GenBank/DDBJ databases">
        <title>Whole genome shotgun sequence of Cellulomonas composti NBRC 100758.</title>
        <authorList>
            <person name="Hosoyama A."/>
            <person name="Uohara A."/>
            <person name="Ohji S."/>
            <person name="Ichikawa N."/>
        </authorList>
    </citation>
    <scope>NUCLEOTIDE SEQUENCE [LARGE SCALE GENOMIC DNA]</scope>
    <source>
        <strain evidence="2 3">NBRC 100758</strain>
    </source>
</reference>
<protein>
    <submittedName>
        <fullName evidence="2">Uncharacterized protein</fullName>
    </submittedName>
</protein>
<organism evidence="2 3">
    <name type="scientific">Cellulomonas composti</name>
    <dbReference type="NCBI Taxonomy" id="266130"/>
    <lineage>
        <taxon>Bacteria</taxon>
        <taxon>Bacillati</taxon>
        <taxon>Actinomycetota</taxon>
        <taxon>Actinomycetes</taxon>
        <taxon>Micrococcales</taxon>
        <taxon>Cellulomonadaceae</taxon>
        <taxon>Cellulomonas</taxon>
    </lineage>
</organism>
<keyword evidence="1" id="KW-1133">Transmembrane helix</keyword>
<comment type="caution">
    <text evidence="2">The sequence shown here is derived from an EMBL/GenBank/DDBJ whole genome shotgun (WGS) entry which is preliminary data.</text>
</comment>
<evidence type="ECO:0000256" key="1">
    <source>
        <dbReference type="SAM" id="Phobius"/>
    </source>
</evidence>
<dbReference type="AlphaFoldDB" id="A0A511JCM1"/>
<evidence type="ECO:0000313" key="3">
    <source>
        <dbReference type="Proteomes" id="UP000321720"/>
    </source>
</evidence>
<name>A0A511JCM1_9CELL</name>
<gene>
    <name evidence="2" type="ORF">CCO02nite_21110</name>
</gene>
<sequence length="146" mass="15091">MRARGDDGYVTVLTIGCVVVALALIAVVGAAAQVHLERKRLLALADVLALDASDAVADDVYYDPRAPQRIALTDASVRASVDEYLAAHPEAVGDWSDFGAAADVPEADVARVELVAVCLPAGPAGWLVAPWSDGVTISAVATARAR</sequence>
<proteinExistence type="predicted"/>
<accession>A0A511JCM1</accession>
<keyword evidence="1" id="KW-0472">Membrane</keyword>
<dbReference type="EMBL" id="BJWG01000009">
    <property type="protein sequence ID" value="GEL95453.1"/>
    <property type="molecule type" value="Genomic_DNA"/>
</dbReference>
<evidence type="ECO:0000313" key="2">
    <source>
        <dbReference type="EMBL" id="GEL95453.1"/>
    </source>
</evidence>
<dbReference type="Proteomes" id="UP000321720">
    <property type="component" value="Unassembled WGS sequence"/>
</dbReference>
<feature type="transmembrane region" description="Helical" evidence="1">
    <location>
        <begin position="12"/>
        <end position="32"/>
    </location>
</feature>